<dbReference type="SUPFAM" id="SSF81995">
    <property type="entry name" value="beta-sandwich domain of Sec23/24"/>
    <property type="match status" value="1"/>
</dbReference>
<dbReference type="InterPro" id="IPR010432">
    <property type="entry name" value="RDD"/>
</dbReference>
<evidence type="ECO:0000256" key="5">
    <source>
        <dbReference type="ARBA" id="ARBA00023136"/>
    </source>
</evidence>
<evidence type="ECO:0000256" key="3">
    <source>
        <dbReference type="ARBA" id="ARBA00022692"/>
    </source>
</evidence>
<evidence type="ECO:0000256" key="6">
    <source>
        <dbReference type="SAM" id="MobiDB-lite"/>
    </source>
</evidence>
<dbReference type="InterPro" id="IPR051791">
    <property type="entry name" value="Pra-immunoreactive"/>
</dbReference>
<comment type="caution">
    <text evidence="9">The sequence shown here is derived from an EMBL/GenBank/DDBJ whole genome shotgun (WGS) entry which is preliminary data.</text>
</comment>
<comment type="subcellular location">
    <subcellularLocation>
        <location evidence="1">Cell membrane</location>
        <topology evidence="1">Multi-pass membrane protein</topology>
    </subcellularLocation>
</comment>
<gene>
    <name evidence="9" type="ORF">AB0C36_24785</name>
</gene>
<evidence type="ECO:0000256" key="2">
    <source>
        <dbReference type="ARBA" id="ARBA00022475"/>
    </source>
</evidence>
<keyword evidence="4 7" id="KW-1133">Transmembrane helix</keyword>
<feature type="compositionally biased region" description="Pro residues" evidence="6">
    <location>
        <begin position="58"/>
        <end position="76"/>
    </location>
</feature>
<sequence length="331" mass="35895">MTFPQQPGPDREQYPNQPPGQYPGSYPGQYPGQPAQPPAYPGQPPAWDPQGPTATGWQPPPGQPYGAPPGPPPAPAAPVDLPLASRLLRFLARTVDYALMTALVAPLWFVAYNYLQGEAANLPNTTFAKTFRALLLGDADKAQRAPLDVVDGLWDKTKLILLLLVLAHLLVPTIYDWLMHARFGRTLGKIVFGMKVVPAQGGSGRLGIGRSARRTFVAVLLPWGALMLMWYQIILRDWQLVTVFGLLSLIGFVDPLAVLGPRRRTLHDRSAGTLVVNVKALSRAAELGRGAGSAVRQAYQGSAIPGQAARLGSGAAQQTRDLRDRIRRRRG</sequence>
<feature type="region of interest" description="Disordered" evidence="6">
    <location>
        <begin position="1"/>
        <end position="77"/>
    </location>
</feature>
<name>A0ABV3DP93_9ACTN</name>
<feature type="transmembrane region" description="Helical" evidence="7">
    <location>
        <begin position="159"/>
        <end position="178"/>
    </location>
</feature>
<keyword evidence="2" id="KW-1003">Cell membrane</keyword>
<evidence type="ECO:0000313" key="9">
    <source>
        <dbReference type="EMBL" id="MEU8136714.1"/>
    </source>
</evidence>
<dbReference type="EMBL" id="JBEZFP010000069">
    <property type="protein sequence ID" value="MEU8136714.1"/>
    <property type="molecule type" value="Genomic_DNA"/>
</dbReference>
<feature type="transmembrane region" description="Helical" evidence="7">
    <location>
        <begin position="95"/>
        <end position="115"/>
    </location>
</feature>
<proteinExistence type="predicted"/>
<dbReference type="Pfam" id="PF06271">
    <property type="entry name" value="RDD"/>
    <property type="match status" value="1"/>
</dbReference>
<feature type="compositionally biased region" description="Low complexity" evidence="6">
    <location>
        <begin position="22"/>
        <end position="33"/>
    </location>
</feature>
<dbReference type="Proteomes" id="UP001551482">
    <property type="component" value="Unassembled WGS sequence"/>
</dbReference>
<feature type="transmembrane region" description="Helical" evidence="7">
    <location>
        <begin position="215"/>
        <end position="234"/>
    </location>
</feature>
<feature type="region of interest" description="Disordered" evidence="6">
    <location>
        <begin position="309"/>
        <end position="331"/>
    </location>
</feature>
<dbReference type="PANTHER" id="PTHR36115">
    <property type="entry name" value="PROLINE-RICH ANTIGEN HOMOLOG-RELATED"/>
    <property type="match status" value="1"/>
</dbReference>
<feature type="transmembrane region" description="Helical" evidence="7">
    <location>
        <begin position="240"/>
        <end position="259"/>
    </location>
</feature>
<feature type="compositionally biased region" description="Pro residues" evidence="6">
    <location>
        <begin position="34"/>
        <end position="47"/>
    </location>
</feature>
<dbReference type="RefSeq" id="WP_358357558.1">
    <property type="nucleotide sequence ID" value="NZ_JBEZFP010000069.1"/>
</dbReference>
<evidence type="ECO:0000313" key="10">
    <source>
        <dbReference type="Proteomes" id="UP001551482"/>
    </source>
</evidence>
<keyword evidence="10" id="KW-1185">Reference proteome</keyword>
<evidence type="ECO:0000256" key="1">
    <source>
        <dbReference type="ARBA" id="ARBA00004651"/>
    </source>
</evidence>
<protein>
    <submittedName>
        <fullName evidence="9">RDD family protein</fullName>
    </submittedName>
</protein>
<organism evidence="9 10">
    <name type="scientific">Streptodolium elevatio</name>
    <dbReference type="NCBI Taxonomy" id="3157996"/>
    <lineage>
        <taxon>Bacteria</taxon>
        <taxon>Bacillati</taxon>
        <taxon>Actinomycetota</taxon>
        <taxon>Actinomycetes</taxon>
        <taxon>Kitasatosporales</taxon>
        <taxon>Streptomycetaceae</taxon>
        <taxon>Streptodolium</taxon>
    </lineage>
</organism>
<evidence type="ECO:0000256" key="4">
    <source>
        <dbReference type="ARBA" id="ARBA00022989"/>
    </source>
</evidence>
<accession>A0ABV3DP93</accession>
<feature type="domain" description="RDD" evidence="8">
    <location>
        <begin position="84"/>
        <end position="272"/>
    </location>
</feature>
<keyword evidence="5 7" id="KW-0472">Membrane</keyword>
<reference evidence="9 10" key="1">
    <citation type="submission" date="2024-06" db="EMBL/GenBank/DDBJ databases">
        <title>The Natural Products Discovery Center: Release of the First 8490 Sequenced Strains for Exploring Actinobacteria Biosynthetic Diversity.</title>
        <authorList>
            <person name="Kalkreuter E."/>
            <person name="Kautsar S.A."/>
            <person name="Yang D."/>
            <person name="Bader C.D."/>
            <person name="Teijaro C.N."/>
            <person name="Fluegel L."/>
            <person name="Davis C.M."/>
            <person name="Simpson J.R."/>
            <person name="Lauterbach L."/>
            <person name="Steele A.D."/>
            <person name="Gui C."/>
            <person name="Meng S."/>
            <person name="Li G."/>
            <person name="Viehrig K."/>
            <person name="Ye F."/>
            <person name="Su P."/>
            <person name="Kiefer A.F."/>
            <person name="Nichols A."/>
            <person name="Cepeda A.J."/>
            <person name="Yan W."/>
            <person name="Fan B."/>
            <person name="Jiang Y."/>
            <person name="Adhikari A."/>
            <person name="Zheng C.-J."/>
            <person name="Schuster L."/>
            <person name="Cowan T.M."/>
            <person name="Smanski M.J."/>
            <person name="Chevrette M.G."/>
            <person name="De Carvalho L.P.S."/>
            <person name="Shen B."/>
        </authorList>
    </citation>
    <scope>NUCLEOTIDE SEQUENCE [LARGE SCALE GENOMIC DNA]</scope>
    <source>
        <strain evidence="9 10">NPDC048946</strain>
    </source>
</reference>
<evidence type="ECO:0000256" key="7">
    <source>
        <dbReference type="SAM" id="Phobius"/>
    </source>
</evidence>
<evidence type="ECO:0000259" key="8">
    <source>
        <dbReference type="Pfam" id="PF06271"/>
    </source>
</evidence>
<keyword evidence="3 7" id="KW-0812">Transmembrane</keyword>